<reference evidence="4 5" key="1">
    <citation type="submission" date="2016-04" db="EMBL/GenBank/DDBJ databases">
        <title>A degradative enzymes factory behind the ericoid mycorrhizal symbiosis.</title>
        <authorList>
            <consortium name="DOE Joint Genome Institute"/>
            <person name="Martino E."/>
            <person name="Morin E."/>
            <person name="Grelet G."/>
            <person name="Kuo A."/>
            <person name="Kohler A."/>
            <person name="Daghino S."/>
            <person name="Barry K."/>
            <person name="Choi C."/>
            <person name="Cichocki N."/>
            <person name="Clum A."/>
            <person name="Copeland A."/>
            <person name="Hainaut M."/>
            <person name="Haridas S."/>
            <person name="Labutti K."/>
            <person name="Lindquist E."/>
            <person name="Lipzen A."/>
            <person name="Khouja H.-R."/>
            <person name="Murat C."/>
            <person name="Ohm R."/>
            <person name="Olson A."/>
            <person name="Spatafora J."/>
            <person name="Veneault-Fourrey C."/>
            <person name="Henrissat B."/>
            <person name="Grigoriev I."/>
            <person name="Martin F."/>
            <person name="Perotto S."/>
        </authorList>
    </citation>
    <scope>NUCLEOTIDE SEQUENCE [LARGE SCALE GENOMIC DNA]</scope>
    <source>
        <strain evidence="4 5">F</strain>
    </source>
</reference>
<protein>
    <recommendedName>
        <fullName evidence="3">Zn(2)-C6 fungal-type domain-containing protein</fullName>
    </recommendedName>
</protein>
<evidence type="ECO:0000259" key="3">
    <source>
        <dbReference type="PROSITE" id="PS50048"/>
    </source>
</evidence>
<dbReference type="PANTHER" id="PTHR31644:SF1">
    <property type="entry name" value="ZN(II)2CYS6 TRANSCRIPTION FACTOR (EUROFUNG)"/>
    <property type="match status" value="1"/>
</dbReference>
<proteinExistence type="predicted"/>
<dbReference type="PROSITE" id="PS00463">
    <property type="entry name" value="ZN2_CY6_FUNGAL_1"/>
    <property type="match status" value="1"/>
</dbReference>
<dbReference type="GO" id="GO:0008270">
    <property type="term" value="F:zinc ion binding"/>
    <property type="evidence" value="ECO:0007669"/>
    <property type="project" value="InterPro"/>
</dbReference>
<dbReference type="SUPFAM" id="SSF57701">
    <property type="entry name" value="Zn2/Cys6 DNA-binding domain"/>
    <property type="match status" value="1"/>
</dbReference>
<dbReference type="GO" id="GO:0000981">
    <property type="term" value="F:DNA-binding transcription factor activity, RNA polymerase II-specific"/>
    <property type="evidence" value="ECO:0007669"/>
    <property type="project" value="InterPro"/>
</dbReference>
<organism evidence="4 5">
    <name type="scientific">Hyaloscypha variabilis (strain UAMH 11265 / GT02V1 / F)</name>
    <name type="common">Meliniomyces variabilis</name>
    <dbReference type="NCBI Taxonomy" id="1149755"/>
    <lineage>
        <taxon>Eukaryota</taxon>
        <taxon>Fungi</taxon>
        <taxon>Dikarya</taxon>
        <taxon>Ascomycota</taxon>
        <taxon>Pezizomycotina</taxon>
        <taxon>Leotiomycetes</taxon>
        <taxon>Helotiales</taxon>
        <taxon>Hyaloscyphaceae</taxon>
        <taxon>Hyaloscypha</taxon>
        <taxon>Hyaloscypha variabilis</taxon>
    </lineage>
</organism>
<dbReference type="SMART" id="SM00066">
    <property type="entry name" value="GAL4"/>
    <property type="match status" value="1"/>
</dbReference>
<keyword evidence="2" id="KW-0539">Nucleus</keyword>
<dbReference type="EMBL" id="KZ613955">
    <property type="protein sequence ID" value="PMD33557.1"/>
    <property type="molecule type" value="Genomic_DNA"/>
</dbReference>
<dbReference type="InterPro" id="IPR007219">
    <property type="entry name" value="XnlR_reg_dom"/>
</dbReference>
<evidence type="ECO:0000256" key="1">
    <source>
        <dbReference type="ARBA" id="ARBA00022723"/>
    </source>
</evidence>
<dbReference type="OrthoDB" id="5818554at2759"/>
<dbReference type="GO" id="GO:0005634">
    <property type="term" value="C:nucleus"/>
    <property type="evidence" value="ECO:0007669"/>
    <property type="project" value="TreeGrafter"/>
</dbReference>
<dbReference type="GO" id="GO:0006351">
    <property type="term" value="P:DNA-templated transcription"/>
    <property type="evidence" value="ECO:0007669"/>
    <property type="project" value="InterPro"/>
</dbReference>
<keyword evidence="1" id="KW-0479">Metal-binding</keyword>
<feature type="domain" description="Zn(2)-C6 fungal-type" evidence="3">
    <location>
        <begin position="12"/>
        <end position="48"/>
    </location>
</feature>
<dbReference type="InterPro" id="IPR036864">
    <property type="entry name" value="Zn2-C6_fun-type_DNA-bd_sf"/>
</dbReference>
<dbReference type="SMART" id="SM00906">
    <property type="entry name" value="Fungal_trans"/>
    <property type="match status" value="1"/>
</dbReference>
<dbReference type="Proteomes" id="UP000235786">
    <property type="component" value="Unassembled WGS sequence"/>
</dbReference>
<dbReference type="STRING" id="1149755.A0A2J6R4V3"/>
<dbReference type="PANTHER" id="PTHR31644">
    <property type="entry name" value="TRANSCRIPTIONAL ACTIVATOR ARO80-RELATED"/>
    <property type="match status" value="1"/>
</dbReference>
<keyword evidence="5" id="KW-1185">Reference proteome</keyword>
<dbReference type="InterPro" id="IPR052780">
    <property type="entry name" value="AAA_Catabolism_Regulators"/>
</dbReference>
<dbReference type="Pfam" id="PF04082">
    <property type="entry name" value="Fungal_trans"/>
    <property type="match status" value="1"/>
</dbReference>
<dbReference type="PROSITE" id="PS50048">
    <property type="entry name" value="ZN2_CY6_FUNGAL_2"/>
    <property type="match status" value="1"/>
</dbReference>
<sequence length="640" mass="71727">MTRGTGERIYRACQRCRERKSKCDLTIIGEIGRPPCLECFRAGHDCNLAGSRRGGDYTHFRKPRREIRRDLNSSINCSQDKEALCSELKNPLDALQILAEAAVVDQDSSSNSDRILFSDHPQAVTQKASQIGTAAAGIEYYELVMNGALERETILNLIQHYLVHYHPFVPLAPKGILSSPHIDAIAAKESFVLTAILTIASKDDPSLDEIHNICWEYMKKLLLDVLLGNPSTQQIGSVEGLLLLSEWVPDIQFDRSPRTGLPRRKIGVSEDSTAWSLVGQAVRQAYLLKLDRTSFREELSGESKDEVDRKRLVWSFVYIADRQISVRMGQSFWSRGPSLSTKFTTSDFPTLQPSSDAEEDYASLLQATIDLTQLLHNAHGILYSSKARTMDMMRVGDYSRYLDDFAKALSAWYQVWDGLGVSPKLRYSLRLMSEYLCLYVNAFSFQSVIYRASTSSKILSPSTLSNRLQNSGLFSSGIMASPDGQFVFESIRSAKAILKEFIDMDATSTLRYMPSRFYLYGIYSAVFLNRADMFGALAMKDERNEIVKLVRGFILALKVAATSESHIGHRYSGLLQSDQSSAEVVQDFTVPDILGTFHDIETSMPAWVEGAGFDPFCGSFSYFDADIFGTLSQRELDFGI</sequence>
<evidence type="ECO:0000313" key="4">
    <source>
        <dbReference type="EMBL" id="PMD33557.1"/>
    </source>
</evidence>
<gene>
    <name evidence="4" type="ORF">L207DRAFT_557613</name>
</gene>
<dbReference type="Pfam" id="PF00172">
    <property type="entry name" value="Zn_clus"/>
    <property type="match status" value="1"/>
</dbReference>
<evidence type="ECO:0000256" key="2">
    <source>
        <dbReference type="ARBA" id="ARBA00023242"/>
    </source>
</evidence>
<dbReference type="CDD" id="cd12148">
    <property type="entry name" value="fungal_TF_MHR"/>
    <property type="match status" value="1"/>
</dbReference>
<dbReference type="Gene3D" id="4.10.240.10">
    <property type="entry name" value="Zn(2)-C6 fungal-type DNA-binding domain"/>
    <property type="match status" value="1"/>
</dbReference>
<dbReference type="AlphaFoldDB" id="A0A2J6R4V3"/>
<dbReference type="InterPro" id="IPR001138">
    <property type="entry name" value="Zn2Cys6_DnaBD"/>
</dbReference>
<accession>A0A2J6R4V3</accession>
<dbReference type="CDD" id="cd00067">
    <property type="entry name" value="GAL4"/>
    <property type="match status" value="1"/>
</dbReference>
<evidence type="ECO:0000313" key="5">
    <source>
        <dbReference type="Proteomes" id="UP000235786"/>
    </source>
</evidence>
<name>A0A2J6R4V3_HYAVF</name>
<dbReference type="GO" id="GO:0003677">
    <property type="term" value="F:DNA binding"/>
    <property type="evidence" value="ECO:0007669"/>
    <property type="project" value="InterPro"/>
</dbReference>